<feature type="transmembrane region" description="Helical" evidence="1">
    <location>
        <begin position="724"/>
        <end position="742"/>
    </location>
</feature>
<keyword evidence="1" id="KW-0812">Transmembrane</keyword>
<feature type="transmembrane region" description="Helical" evidence="1">
    <location>
        <begin position="805"/>
        <end position="829"/>
    </location>
</feature>
<sequence length="867" mass="98815">MKTNNNKKQHNKLRWFATFFSMFSVFILLIIGIFIGLKNPTHYSNHFDKGAKVVLKINNFQKENSDTISNQQVIKKTEDFLTYSRSLHNYDITSTNELISIVDNSIKTDDQKDQLINKLTKKQFITFTDKNGTPLFYKGKFIIPGSNSDVNLEKLLDENSSENFSPSFINNPANWNTGAGSGRISLEFTEQGNKEWKNLLNYYGNRFNIGDKVYIWINLEEFVNIAKTKFNDDWNKAQNNPVNFAYIGNSANNLQNQNNSTSTSSEAVLKLNEINASKYLLTSISPFGLSNQKAGSKQIYLLNNHQAYTDKEISSKINFAYNPFALNLISSNYLEPTVSHYVSGVIFSKGNFVLATVIATTLGLIGIFLLCKYRLLGSIIFVLISLLTFLLISIIFAFSSTITPSIIFAIALSIIISFVLINRTLFKIKREINKGATIVKAAWKGQKNTFLSNLDILAALTILSIFSIYLSVLPVVTIASILFLVIALTTVVTILLGNLFIYLITRIETFDKHKWLISGKSKNTLFTNNSKIDIFKHWKWRIVFFSLVTILLIIVLFVPNANILNNIQLADSISNKTTHIIKNNNNLGFDYKTAVIINEQLQNSNLNIISNVLETSKLNNQFIVSFTSDNNLSEQQIFNNLDSINNFDINSVSISSYQWNPSGFLHSLGWSFIPIVASFVLIAIYLTIRHDFISAFMLFIKEIFMLLFTTLALFSLRIKIDETLIVLYFIVITMTMISHLNASTEINLSTHKDAQLRNYIFSDDEITKIFNKIFRLRINEFYTITLISALVTVPALVLYGDNNLLIPAGFLISIVSLFIMDITFSSLIWKSLIIKKYHNKDKRIKEFYWNDSKIEEQEFLSINDFNK</sequence>
<organism evidence="2 3">
    <name type="scientific">Mycoplasma miroungirhinis</name>
    <dbReference type="NCBI Taxonomy" id="754516"/>
    <lineage>
        <taxon>Bacteria</taxon>
        <taxon>Bacillati</taxon>
        <taxon>Mycoplasmatota</taxon>
        <taxon>Mollicutes</taxon>
        <taxon>Mycoplasmataceae</taxon>
        <taxon>Mycoplasma</taxon>
    </lineage>
</organism>
<feature type="transmembrane region" description="Helical" evidence="1">
    <location>
        <begin position="450"/>
        <end position="472"/>
    </location>
</feature>
<feature type="transmembrane region" description="Helical" evidence="1">
    <location>
        <begin position="12"/>
        <end position="37"/>
    </location>
</feature>
<gene>
    <name evidence="2" type="ORF">HLA92_01725</name>
</gene>
<evidence type="ECO:0000313" key="3">
    <source>
        <dbReference type="Proteomes" id="UP000502118"/>
    </source>
</evidence>
<evidence type="ECO:0000313" key="2">
    <source>
        <dbReference type="EMBL" id="QJR44148.1"/>
    </source>
</evidence>
<dbReference type="NCBIfam" id="NF046001">
    <property type="entry name" value="SecDF_plasm"/>
    <property type="match status" value="1"/>
</dbReference>
<dbReference type="EMBL" id="CP053097">
    <property type="protein sequence ID" value="QJR44148.1"/>
    <property type="molecule type" value="Genomic_DNA"/>
</dbReference>
<dbReference type="RefSeq" id="WP_171112931.1">
    <property type="nucleotide sequence ID" value="NZ_CP053097.1"/>
</dbReference>
<dbReference type="AlphaFoldDB" id="A0A6M4JD00"/>
<accession>A0A6M4JD00</accession>
<dbReference type="KEGG" id="mmio:HLA92_01725"/>
<feature type="transmembrane region" description="Helical" evidence="1">
    <location>
        <begin position="668"/>
        <end position="688"/>
    </location>
</feature>
<feature type="transmembrane region" description="Helical" evidence="1">
    <location>
        <begin position="781"/>
        <end position="799"/>
    </location>
</feature>
<dbReference type="SUPFAM" id="SSF82866">
    <property type="entry name" value="Multidrug efflux transporter AcrB transmembrane domain"/>
    <property type="match status" value="1"/>
</dbReference>
<feature type="transmembrane region" description="Helical" evidence="1">
    <location>
        <begin position="478"/>
        <end position="504"/>
    </location>
</feature>
<feature type="transmembrane region" description="Helical" evidence="1">
    <location>
        <begin position="540"/>
        <end position="558"/>
    </location>
</feature>
<proteinExistence type="predicted"/>
<protein>
    <recommendedName>
        <fullName evidence="4">Bifunctional preprotein translocase subunit SecD/SecF</fullName>
    </recommendedName>
</protein>
<evidence type="ECO:0000256" key="1">
    <source>
        <dbReference type="SAM" id="Phobius"/>
    </source>
</evidence>
<feature type="transmembrane region" description="Helical" evidence="1">
    <location>
        <begin position="405"/>
        <end position="426"/>
    </location>
</feature>
<feature type="transmembrane region" description="Helical" evidence="1">
    <location>
        <begin position="378"/>
        <end position="399"/>
    </location>
</feature>
<name>A0A6M4JD00_9MOLU</name>
<feature type="transmembrane region" description="Helical" evidence="1">
    <location>
        <begin position="695"/>
        <end position="718"/>
    </location>
</feature>
<dbReference type="Proteomes" id="UP000502118">
    <property type="component" value="Chromosome"/>
</dbReference>
<keyword evidence="3" id="KW-1185">Reference proteome</keyword>
<reference evidence="2 3" key="1">
    <citation type="submission" date="2020-05" db="EMBL/GenBank/DDBJ databases">
        <title>Novel Mycoplasma species detected in Mirounga angustirostris (northern elephant seal) from the USA.</title>
        <authorList>
            <person name="Volokhov D.V."/>
        </authorList>
    </citation>
    <scope>NUCLEOTIDE SEQUENCE [LARGE SCALE GENOMIC DNA]</scope>
    <source>
        <strain evidence="2 3">Mirounga ES2806-NAS</strain>
    </source>
</reference>
<keyword evidence="1" id="KW-0472">Membrane</keyword>
<keyword evidence="1" id="KW-1133">Transmembrane helix</keyword>
<feature type="transmembrane region" description="Helical" evidence="1">
    <location>
        <begin position="352"/>
        <end position="371"/>
    </location>
</feature>
<evidence type="ECO:0008006" key="4">
    <source>
        <dbReference type="Google" id="ProtNLM"/>
    </source>
</evidence>